<proteinExistence type="predicted"/>
<gene>
    <name evidence="2" type="ORF">DI628_03595</name>
</gene>
<feature type="chain" id="PRO_5026887820" description="Rap1a immunity protein domain-containing protein" evidence="1">
    <location>
        <begin position="20"/>
        <end position="111"/>
    </location>
</feature>
<evidence type="ECO:0000313" key="2">
    <source>
        <dbReference type="EMBL" id="TKW61720.1"/>
    </source>
</evidence>
<evidence type="ECO:0000256" key="1">
    <source>
        <dbReference type="SAM" id="SignalP"/>
    </source>
</evidence>
<name>A0A6N4R5I7_BLAVI</name>
<organism evidence="2 3">
    <name type="scientific">Blastochloris viridis</name>
    <name type="common">Rhodopseudomonas viridis</name>
    <dbReference type="NCBI Taxonomy" id="1079"/>
    <lineage>
        <taxon>Bacteria</taxon>
        <taxon>Pseudomonadati</taxon>
        <taxon>Pseudomonadota</taxon>
        <taxon>Alphaproteobacteria</taxon>
        <taxon>Hyphomicrobiales</taxon>
        <taxon>Blastochloridaceae</taxon>
        <taxon>Blastochloris</taxon>
    </lineage>
</organism>
<dbReference type="AlphaFoldDB" id="A0A6N4R5I7"/>
<evidence type="ECO:0008006" key="4">
    <source>
        <dbReference type="Google" id="ProtNLM"/>
    </source>
</evidence>
<accession>A0A6N4R5I7</accession>
<comment type="caution">
    <text evidence="2">The sequence shown here is derived from an EMBL/GenBank/DDBJ whole genome shotgun (WGS) entry which is preliminary data.</text>
</comment>
<protein>
    <recommendedName>
        <fullName evidence="4">Rap1a immunity protein domain-containing protein</fullName>
    </recommendedName>
</protein>
<dbReference type="EMBL" id="VAFM01000001">
    <property type="protein sequence ID" value="TKW61720.1"/>
    <property type="molecule type" value="Genomic_DNA"/>
</dbReference>
<keyword evidence="1" id="KW-0732">Signal</keyword>
<dbReference type="Proteomes" id="UP000320948">
    <property type="component" value="Unassembled WGS sequence"/>
</dbReference>
<reference evidence="2 3" key="1">
    <citation type="journal article" date="2017" name="Nat. Commun.">
        <title>In situ click chemistry generation of cyclooxygenase-2 inhibitors.</title>
        <authorList>
            <person name="Bhardwaj A."/>
            <person name="Kaur J."/>
            <person name="Wuest M."/>
            <person name="Wuest F."/>
        </authorList>
    </citation>
    <scope>NUCLEOTIDE SEQUENCE [LARGE SCALE GENOMIC DNA]</scope>
    <source>
        <strain evidence="2">S2_018_000_R2_106</strain>
    </source>
</reference>
<evidence type="ECO:0000313" key="3">
    <source>
        <dbReference type="Proteomes" id="UP000320948"/>
    </source>
</evidence>
<sequence>MRKTFPLVLVTLLPMSVWAASEKDIDTMTTVATMYGRAIGCGIAPDSMGQEIGKWFDRHFPKGTEQATYMPIFMAGVKKNAQAQHEGTSPDSCGVVASFFKSQEYKQTIAQ</sequence>
<feature type="signal peptide" evidence="1">
    <location>
        <begin position="1"/>
        <end position="19"/>
    </location>
</feature>